<dbReference type="SMART" id="SM00256">
    <property type="entry name" value="FBOX"/>
    <property type="match status" value="1"/>
</dbReference>
<dbReference type="PANTHER" id="PTHR13318">
    <property type="entry name" value="PARTNER OF PAIRED, ISOFORM B-RELATED"/>
    <property type="match status" value="1"/>
</dbReference>
<dbReference type="SUPFAM" id="SSF52047">
    <property type="entry name" value="RNI-like"/>
    <property type="match status" value="1"/>
</dbReference>
<feature type="non-terminal residue" evidence="3">
    <location>
        <position position="1"/>
    </location>
</feature>
<proteinExistence type="predicted"/>
<dbReference type="Gene3D" id="3.80.10.10">
    <property type="entry name" value="Ribonuclease Inhibitor"/>
    <property type="match status" value="3"/>
</dbReference>
<dbReference type="InterPro" id="IPR036047">
    <property type="entry name" value="F-box-like_dom_sf"/>
</dbReference>
<keyword evidence="1" id="KW-0833">Ubl conjugation pathway</keyword>
<organism evidence="3 4">
    <name type="scientific">Tropilaelaps mercedesae</name>
    <dbReference type="NCBI Taxonomy" id="418985"/>
    <lineage>
        <taxon>Eukaryota</taxon>
        <taxon>Metazoa</taxon>
        <taxon>Ecdysozoa</taxon>
        <taxon>Arthropoda</taxon>
        <taxon>Chelicerata</taxon>
        <taxon>Arachnida</taxon>
        <taxon>Acari</taxon>
        <taxon>Parasitiformes</taxon>
        <taxon>Mesostigmata</taxon>
        <taxon>Gamasina</taxon>
        <taxon>Dermanyssoidea</taxon>
        <taxon>Laelapidae</taxon>
        <taxon>Tropilaelaps</taxon>
    </lineage>
</organism>
<dbReference type="InterPro" id="IPR057207">
    <property type="entry name" value="FBXL15_LRR"/>
</dbReference>
<dbReference type="AlphaFoldDB" id="A0A1V9X2H0"/>
<dbReference type="Proteomes" id="UP000192247">
    <property type="component" value="Unassembled WGS sequence"/>
</dbReference>
<dbReference type="InterPro" id="IPR006553">
    <property type="entry name" value="Leu-rich_rpt_Cys-con_subtyp"/>
</dbReference>
<dbReference type="GO" id="GO:0019005">
    <property type="term" value="C:SCF ubiquitin ligase complex"/>
    <property type="evidence" value="ECO:0007669"/>
    <property type="project" value="TreeGrafter"/>
</dbReference>
<dbReference type="InterPro" id="IPR047932">
    <property type="entry name" value="FBXL14_F-box"/>
</dbReference>
<keyword evidence="4" id="KW-1185">Reference proteome</keyword>
<protein>
    <submittedName>
        <fullName evidence="3">Fbxl14-like</fullName>
    </submittedName>
</protein>
<dbReference type="FunFam" id="1.20.1280.50:FF:000059">
    <property type="entry name" value="Partner of Paired"/>
    <property type="match status" value="1"/>
</dbReference>
<dbReference type="InterPro" id="IPR032675">
    <property type="entry name" value="LRR_dom_sf"/>
</dbReference>
<dbReference type="OrthoDB" id="2585512at2759"/>
<name>A0A1V9X2H0_9ACAR</name>
<sequence>KPPQQTQDAFGVQLLQVGSGGADPIKMDPWPLTTQLPAPAIFHPLHLSAPALDVRSRLQSAAVQPSQTHVSALYPEILAMIFSYLDVLDKGRAAQVCTAWRDAAYHKSVWKGVEAKLHLRRANPSLFPSLVRRGIKRVQVLSLRRSLRDVVQGVPNLESLNMSGCYNLTDNWVNQAFPSDVTALATLTSLNLSMCKQITDSSLGKIAQQLHNLETLELGGCSNITNMGLLLVAWGLKKLKNLNLRSCRNISDDGLGHLAGSSKEQTNGVTSLEVLSLQDCQKLTDDSLAHIAAGLTNLRSINLSFCASVTDSGMKQLAKMPHLRELNLRTCDNISDMGMAYLAEGGSQVSTLDVSFCDKIGDQGLVHVSHGLGHLRSLSLNACPISDDGLRRLSKALVHLQTLNIGQCVRITDVGLAAIAEGLQHLECIDLYGCPKISTVGLQKVMQLKGLRVLNLGLWQKRGHEEGVERSTPAPIAPLALVAKRRRTLADSIKSSRPIVHHQSTATTNYLLS</sequence>
<dbReference type="SMART" id="SM00368">
    <property type="entry name" value="LRR_RI"/>
    <property type="match status" value="5"/>
</dbReference>
<dbReference type="CDD" id="cd22125">
    <property type="entry name" value="F-box_FBXL14"/>
    <property type="match status" value="1"/>
</dbReference>
<reference evidence="3 4" key="1">
    <citation type="journal article" date="2017" name="Gigascience">
        <title>Draft genome of the honey bee ectoparasitic mite, Tropilaelaps mercedesae, is shaped by the parasitic life history.</title>
        <authorList>
            <person name="Dong X."/>
            <person name="Armstrong S.D."/>
            <person name="Xia D."/>
            <person name="Makepeace B.L."/>
            <person name="Darby A.C."/>
            <person name="Kadowaki T."/>
        </authorList>
    </citation>
    <scope>NUCLEOTIDE SEQUENCE [LARGE SCALE GENOMIC DNA]</scope>
    <source>
        <strain evidence="3">Wuxi-XJTLU</strain>
    </source>
</reference>
<dbReference type="SMART" id="SM00367">
    <property type="entry name" value="LRR_CC"/>
    <property type="match status" value="11"/>
</dbReference>
<evidence type="ECO:0000259" key="2">
    <source>
        <dbReference type="PROSITE" id="PS50181"/>
    </source>
</evidence>
<dbReference type="Pfam" id="PF12937">
    <property type="entry name" value="F-box-like"/>
    <property type="match status" value="1"/>
</dbReference>
<dbReference type="GO" id="GO:0031146">
    <property type="term" value="P:SCF-dependent proteasomal ubiquitin-dependent protein catabolic process"/>
    <property type="evidence" value="ECO:0007669"/>
    <property type="project" value="TreeGrafter"/>
</dbReference>
<dbReference type="InParanoid" id="A0A1V9X2H0"/>
<dbReference type="Gene3D" id="1.20.1280.50">
    <property type="match status" value="1"/>
</dbReference>
<dbReference type="EMBL" id="MNPL01027803">
    <property type="protein sequence ID" value="OQR67677.1"/>
    <property type="molecule type" value="Genomic_DNA"/>
</dbReference>
<dbReference type="FunCoup" id="A0A1V9X2H0">
    <property type="interactions" value="83"/>
</dbReference>
<feature type="domain" description="F-box" evidence="2">
    <location>
        <begin position="67"/>
        <end position="113"/>
    </location>
</feature>
<accession>A0A1V9X2H0</accession>
<gene>
    <name evidence="3" type="ORF">BIW11_04721</name>
</gene>
<dbReference type="FunFam" id="3.80.10.10:FF:000051">
    <property type="entry name" value="F-box and leucine-rich repeat protein 14"/>
    <property type="match status" value="1"/>
</dbReference>
<dbReference type="STRING" id="418985.A0A1V9X2H0"/>
<comment type="caution">
    <text evidence="3">The sequence shown here is derived from an EMBL/GenBank/DDBJ whole genome shotgun (WGS) entry which is preliminary data.</text>
</comment>
<dbReference type="SUPFAM" id="SSF81383">
    <property type="entry name" value="F-box domain"/>
    <property type="match status" value="1"/>
</dbReference>
<evidence type="ECO:0000313" key="4">
    <source>
        <dbReference type="Proteomes" id="UP000192247"/>
    </source>
</evidence>
<evidence type="ECO:0000313" key="3">
    <source>
        <dbReference type="EMBL" id="OQR67677.1"/>
    </source>
</evidence>
<dbReference type="Pfam" id="PF25372">
    <property type="entry name" value="DUF7885"/>
    <property type="match status" value="3"/>
</dbReference>
<evidence type="ECO:0000256" key="1">
    <source>
        <dbReference type="ARBA" id="ARBA00022786"/>
    </source>
</evidence>
<dbReference type="InterPro" id="IPR001810">
    <property type="entry name" value="F-box_dom"/>
</dbReference>
<dbReference type="PROSITE" id="PS50181">
    <property type="entry name" value="FBOX"/>
    <property type="match status" value="1"/>
</dbReference>